<evidence type="ECO:0000313" key="1">
    <source>
        <dbReference type="EMBL" id="SEJ20491.1"/>
    </source>
</evidence>
<keyword evidence="2" id="KW-1185">Reference proteome</keyword>
<evidence type="ECO:0008006" key="3">
    <source>
        <dbReference type="Google" id="ProtNLM"/>
    </source>
</evidence>
<accession>A0A1H6WU81</accession>
<dbReference type="OrthoDB" id="944318at2"/>
<dbReference type="RefSeq" id="WP_090337758.1">
    <property type="nucleotide sequence ID" value="NZ_FNXY01000005.1"/>
</dbReference>
<dbReference type="EMBL" id="FNXY01000005">
    <property type="protein sequence ID" value="SEJ20491.1"/>
    <property type="molecule type" value="Genomic_DNA"/>
</dbReference>
<name>A0A1H6WU81_9BACT</name>
<protein>
    <recommendedName>
        <fullName evidence="3">Transposase (putative) YhgA-like domain-containing protein</fullName>
    </recommendedName>
</protein>
<dbReference type="AlphaFoldDB" id="A0A1H6WU81"/>
<dbReference type="PANTHER" id="PTHR35586:SF1">
    <property type="entry name" value="SLL1691 PROTEIN"/>
    <property type="match status" value="1"/>
</dbReference>
<organism evidence="1 2">
    <name type="scientific">Dyadobacter koreensis</name>
    <dbReference type="NCBI Taxonomy" id="408657"/>
    <lineage>
        <taxon>Bacteria</taxon>
        <taxon>Pseudomonadati</taxon>
        <taxon>Bacteroidota</taxon>
        <taxon>Cytophagia</taxon>
        <taxon>Cytophagales</taxon>
        <taxon>Spirosomataceae</taxon>
        <taxon>Dyadobacter</taxon>
    </lineage>
</organism>
<proteinExistence type="predicted"/>
<evidence type="ECO:0000313" key="2">
    <source>
        <dbReference type="Proteomes" id="UP000199532"/>
    </source>
</evidence>
<dbReference type="Proteomes" id="UP000199532">
    <property type="component" value="Unassembled WGS sequence"/>
</dbReference>
<dbReference type="STRING" id="408657.SAMN04487995_3758"/>
<reference evidence="1 2" key="1">
    <citation type="submission" date="2016-10" db="EMBL/GenBank/DDBJ databases">
        <authorList>
            <person name="de Groot N.N."/>
        </authorList>
    </citation>
    <scope>NUCLEOTIDE SEQUENCE [LARGE SCALE GENOMIC DNA]</scope>
    <source>
        <strain evidence="1 2">DSM 19938</strain>
    </source>
</reference>
<gene>
    <name evidence="1" type="ORF">SAMN04487995_3758</name>
</gene>
<dbReference type="PANTHER" id="PTHR35586">
    <property type="entry name" value="SLL1691 PROTEIN"/>
    <property type="match status" value="1"/>
</dbReference>
<sequence length="296" mass="34630">MNKDDTLWKGILENICDDFLKFFFEDAEKLFDLERGFQFLDKELEQLFPTNEIESPKFVDKLVKVYTKTGEEDWILVHIEVQGYDDKDFAKRMFTYFYRILDKYGKPVTAIAIFTDTNKKFHPGVYEYKYLGSKIIYEFNTYKIIEQDETELIENENPFAIIVLTVLLALKKKKLDDESLFDLKYSLAKNLLRRKISKKKIDDLLIFLQRYITFADQGYNAKFDKEIGELTGNQKSMGIREMVLDKAEKKGIEKGVEKATVAFIISLWETGNHNVSQIASLLKVSEEFVQNTIASK</sequence>